<dbReference type="Proteomes" id="UP001165074">
    <property type="component" value="Unassembled WGS sequence"/>
</dbReference>
<dbReference type="AlphaFoldDB" id="A0A9W6VXK8"/>
<comment type="caution">
    <text evidence="1">The sequence shown here is derived from an EMBL/GenBank/DDBJ whole genome shotgun (WGS) entry which is preliminary data.</text>
</comment>
<name>A0A9W6VXK8_9ACTN</name>
<sequence>MTAQSPDPARSHARAQTIAGLRALADYLEANPAVPIAEPGGEYNIIADHGDDATERAEIDSIAAVLGEPVYDETADYGHYWVTKVFGRITYRATHIPVRQRATYRALDDLARSVHEIYTADQ</sequence>
<proteinExistence type="predicted"/>
<accession>A0A9W6VXK8</accession>
<evidence type="ECO:0000313" key="2">
    <source>
        <dbReference type="Proteomes" id="UP001165074"/>
    </source>
</evidence>
<evidence type="ECO:0000313" key="1">
    <source>
        <dbReference type="EMBL" id="GLY83349.1"/>
    </source>
</evidence>
<protein>
    <submittedName>
        <fullName evidence="1">Uncharacterized protein</fullName>
    </submittedName>
</protein>
<reference evidence="1" key="1">
    <citation type="submission" date="2023-03" db="EMBL/GenBank/DDBJ databases">
        <title>Actinoallomurus iriomotensis NBRC 103684.</title>
        <authorList>
            <person name="Ichikawa N."/>
            <person name="Sato H."/>
            <person name="Tonouchi N."/>
        </authorList>
    </citation>
    <scope>NUCLEOTIDE SEQUENCE</scope>
    <source>
        <strain evidence="1">NBRC 103684</strain>
    </source>
</reference>
<gene>
    <name evidence="1" type="ORF">Airi02_012790</name>
</gene>
<organism evidence="1 2">
    <name type="scientific">Actinoallomurus iriomotensis</name>
    <dbReference type="NCBI Taxonomy" id="478107"/>
    <lineage>
        <taxon>Bacteria</taxon>
        <taxon>Bacillati</taxon>
        <taxon>Actinomycetota</taxon>
        <taxon>Actinomycetes</taxon>
        <taxon>Streptosporangiales</taxon>
        <taxon>Thermomonosporaceae</taxon>
        <taxon>Actinoallomurus</taxon>
    </lineage>
</organism>
<dbReference type="RefSeq" id="WP_285567614.1">
    <property type="nucleotide sequence ID" value="NZ_BSTK01000002.1"/>
</dbReference>
<dbReference type="EMBL" id="BSTK01000002">
    <property type="protein sequence ID" value="GLY83349.1"/>
    <property type="molecule type" value="Genomic_DNA"/>
</dbReference>
<keyword evidence="2" id="KW-1185">Reference proteome</keyword>